<comment type="similarity">
    <text evidence="3">Belongs to the INCENP family.</text>
</comment>
<dbReference type="Proteomes" id="UP000583929">
    <property type="component" value="Unassembled WGS sequence"/>
</dbReference>
<dbReference type="Proteomes" id="UP000525078">
    <property type="component" value="Unassembled WGS sequence"/>
</dbReference>
<dbReference type="GO" id="GO:0005634">
    <property type="term" value="C:nucleus"/>
    <property type="evidence" value="ECO:0007669"/>
    <property type="project" value="UniProtKB-SubCell"/>
</dbReference>
<evidence type="ECO:0000313" key="11">
    <source>
        <dbReference type="Proteomes" id="UP000525078"/>
    </source>
</evidence>
<dbReference type="InterPro" id="IPR005635">
    <property type="entry name" value="Inner_centromere_prot_ARK-bd"/>
</dbReference>
<feature type="domain" description="Inner centromere protein ARK-binding" evidence="8">
    <location>
        <begin position="1903"/>
        <end position="1954"/>
    </location>
</feature>
<feature type="compositionally biased region" description="Low complexity" evidence="7">
    <location>
        <begin position="1655"/>
        <end position="1670"/>
    </location>
</feature>
<feature type="compositionally biased region" description="Polar residues" evidence="7">
    <location>
        <begin position="345"/>
        <end position="363"/>
    </location>
</feature>
<evidence type="ECO:0000256" key="3">
    <source>
        <dbReference type="ARBA" id="ARBA00010042"/>
    </source>
</evidence>
<dbReference type="Pfam" id="PF03941">
    <property type="entry name" value="INCENP_ARK-bind"/>
    <property type="match status" value="1"/>
</dbReference>
<evidence type="ECO:0000256" key="7">
    <source>
        <dbReference type="SAM" id="MobiDB-lite"/>
    </source>
</evidence>
<feature type="region of interest" description="Disordered" evidence="7">
    <location>
        <begin position="1096"/>
        <end position="1126"/>
    </location>
</feature>
<dbReference type="InterPro" id="IPR050875">
    <property type="entry name" value="Troponin_I"/>
</dbReference>
<dbReference type="EMBL" id="JAATIP010000185">
    <property type="protein sequence ID" value="KAF4362299.1"/>
    <property type="molecule type" value="Genomic_DNA"/>
</dbReference>
<keyword evidence="4" id="KW-0963">Cytoplasm</keyword>
<reference evidence="11 12" key="1">
    <citation type="journal article" date="2020" name="bioRxiv">
        <title>Sequence and annotation of 42 cannabis genomes reveals extensive copy number variation in cannabinoid synthesis and pathogen resistance genes.</title>
        <authorList>
            <person name="Mckernan K.J."/>
            <person name="Helbert Y."/>
            <person name="Kane L.T."/>
            <person name="Ebling H."/>
            <person name="Zhang L."/>
            <person name="Liu B."/>
            <person name="Eaton Z."/>
            <person name="Mclaughlin S."/>
            <person name="Kingan S."/>
            <person name="Baybayan P."/>
            <person name="Concepcion G."/>
            <person name="Jordan M."/>
            <person name="Riva A."/>
            <person name="Barbazuk W."/>
            <person name="Harkins T."/>
        </authorList>
    </citation>
    <scope>NUCLEOTIDE SEQUENCE [LARGE SCALE GENOMIC DNA]</scope>
    <source>
        <strain evidence="11 12">cv. Jamaican Lion 4</strain>
        <strain evidence="10">Father</strain>
        <strain evidence="9">Mother</strain>
        <tissue evidence="10">Leaf</tissue>
    </source>
</reference>
<feature type="region of interest" description="Disordered" evidence="7">
    <location>
        <begin position="1039"/>
        <end position="1078"/>
    </location>
</feature>
<feature type="compositionally biased region" description="Polar residues" evidence="7">
    <location>
        <begin position="504"/>
        <end position="513"/>
    </location>
</feature>
<keyword evidence="6" id="KW-0539">Nucleus</keyword>
<evidence type="ECO:0000313" key="12">
    <source>
        <dbReference type="Proteomes" id="UP000583929"/>
    </source>
</evidence>
<evidence type="ECO:0000256" key="6">
    <source>
        <dbReference type="ARBA" id="ARBA00023242"/>
    </source>
</evidence>
<proteinExistence type="inferred from homology"/>
<dbReference type="PANTHER" id="PTHR13738">
    <property type="entry name" value="TROPONIN I"/>
    <property type="match status" value="1"/>
</dbReference>
<feature type="compositionally biased region" description="Basic and acidic residues" evidence="7">
    <location>
        <begin position="1790"/>
        <end position="1841"/>
    </location>
</feature>
<feature type="region of interest" description="Disordered" evidence="7">
    <location>
        <begin position="1607"/>
        <end position="1678"/>
    </location>
</feature>
<feature type="compositionally biased region" description="Acidic residues" evidence="7">
    <location>
        <begin position="1904"/>
        <end position="1913"/>
    </location>
</feature>
<keyword evidence="5" id="KW-0206">Cytoskeleton</keyword>
<protein>
    <recommendedName>
        <fullName evidence="8">Inner centromere protein ARK-binding domain-containing protein</fullName>
    </recommendedName>
</protein>
<accession>A0A7J6H7K7</accession>
<sequence length="1969" mass="217969">MSAIEKLWVQIFERKSWIIDQVKQQTSLYDKHLASKLLIDGITPPPWLGGTLDSTELNCEDLISGVLLSRPRPVIPFAFSHCSVYDEPIAEATNRELPNGSCTKVSVENRELDGLDHARRDRECDGFDYAECASVGVSTMDQCNTIVEDQRMEVEDGSVTSPQEQRDAGFLDVRSETAFSLAKIQRSKSRQKALEIRTGTKAAKSRLKNAINSGENIPIPSFQDDQPEQLNLVNPAVDNSNNICTVEGVKVGDSCSKEKESSGWQHNSLNVGSLSNVVGEDGIALEESIGPSIQQYNPPPESAHHIQSHFEDCIAAEAKVGELRRMTRSRSSAKQANYDSEKRSGPSNLAPQAQLTDQSQTAKSRQKALEIRTGTKAAKSRLKNAINSGENIHIPSFQDEQSEQLNFVKPAVDNSNNICTVESVIVGDSCSKEKESSGWQHNSLNAGSLSNVVGEDGIAIEESIGPSIKQSNPPQECANHIQSHYEDCIAAEAKVGELRRMTRSRSSAKQANYDSEKKSGSGNLAPQAQFTDQSQIVKSANISNASYGLKGKVARSLSQTVKSATDGCFRRVTRSRSSSQPHNTVYDLSLPVKSSNTRNFEDEYLSITTDLVLSASKSSQQDKDRLISAELFLPIGEDQELYAENSTECSDKENTRTFITEGTPEVDSSQNLGLQVTHSKSAGLKEYLETESLKSSKELGPNKVSCDELKDSPISSTSKPADSAAVMETATHIDEQRVCFGSILIGASDVGVEDFPQHHVGSTKHVEPKQLNFDDVEPSSFDGVSALFVEKNEEERLLERSPLVLSESGGVLDKGVSLEEREAFSKERELRNCSSEAFVEEADTNIIALNEDAVSAVSETPQAEKDLATDNLQQSEKSSKEKYSLKEPLVTPSETESRTPGEIVSADRLKNISSVVHKLSTHADYTQVSIPVSFEIQEVCTDPCSVSKDDIMGNQAMSTENLEYSQCRTAGSSEKFTHDATDGCLYQSTEKFEYTRCCTADSSERVAHDVTDVGLYQSTERQIATKSIVKASVGASLEGSTRNKRKRSGSLATLSTSPGANENAVSPLNRDTEGRNLFPEKHGLKDVVESRDLQSSLDDIELEDNSKSQVEGMPQNEEDDMHENSKSSLKLLVEEDDCSLKDRDLSETKMVTFANEELEASHVSSVVRKSAGACDVGLYQSTERQAAVKSIEKASVGESLEGSTRNNRKRSGSLNALSTSPGAKENTVSPLSRDTEGKNLFPEEHGLKDVEESRDLQSSRDDIQLDIGKIQVEGMPQSKEEDMQERSKSSLKLLIQEDECSLKDRDSHPMFVSADEEPEASHVSACDALLMEEARRMEDPSSFIFDGISLCTLEEDKFSSHLEEKFQIRNAESLTYSDSLHLIDADETMPVLESFVLQSDDEQPCIADQRISFDKLSLPNTSIERASILEELCRSTCLQTPVSCSSVSNKLLKFSNIYQSVPTGLLEGMDKPKDDYGCLSEAFSCAFEERSYSDCLPSSTSQFDWEIKKPCLSPVRKVWDRIISKSDSSEKRMSVVPELPSICEENENVDEVAYTYREDNVAKDLTSSVKRAPLADVIANIAASEAEQNIDRSSLDSVNTEFSFNGTHKRTKQKIGNGKGIKRRYNNKENDSMSSLGTAGPKRKPGLFHNRFSKPKVSSTRTSSRRGGPSLTVTEPKPSNIVSNITSFIPLVQQKQAAAVATGKRDVKVKALGAAEAARRLAEKKEDERKAKKEAMKLERARLEQENLKQLEMQKKQKEMERKKKEADMAAKKRQREEEEKKERDRKRMRVEETKKQQRENERKLNAQKEEKDAKYRTVDDRGHETKESKDEKRNLHKKMEQQNGYENLQTLTETEHATTQASTSDARSSSELVTNLKMNNLDKPTGADNVEQSYDISPYKCSDDEDEEEDDDSPNKKFVPSWARKSSVALLVSSQDRIDPETIFPPDSFCSIAEALLRQKFQINIAGA</sequence>
<organism evidence="10 12">
    <name type="scientific">Cannabis sativa</name>
    <name type="common">Hemp</name>
    <name type="synonym">Marijuana</name>
    <dbReference type="NCBI Taxonomy" id="3483"/>
    <lineage>
        <taxon>Eukaryota</taxon>
        <taxon>Viridiplantae</taxon>
        <taxon>Streptophyta</taxon>
        <taxon>Embryophyta</taxon>
        <taxon>Tracheophyta</taxon>
        <taxon>Spermatophyta</taxon>
        <taxon>Magnoliopsida</taxon>
        <taxon>eudicotyledons</taxon>
        <taxon>Gunneridae</taxon>
        <taxon>Pentapetalae</taxon>
        <taxon>rosids</taxon>
        <taxon>fabids</taxon>
        <taxon>Rosales</taxon>
        <taxon>Cannabaceae</taxon>
        <taxon>Cannabis</taxon>
    </lineage>
</organism>
<evidence type="ECO:0000256" key="2">
    <source>
        <dbReference type="ARBA" id="ARBA00004186"/>
    </source>
</evidence>
<evidence type="ECO:0000313" key="10">
    <source>
        <dbReference type="EMBL" id="KAF4391272.1"/>
    </source>
</evidence>
<feature type="compositionally biased region" description="Polar residues" evidence="7">
    <location>
        <begin position="1050"/>
        <end position="1066"/>
    </location>
</feature>
<evidence type="ECO:0000256" key="5">
    <source>
        <dbReference type="ARBA" id="ARBA00023212"/>
    </source>
</evidence>
<feature type="region of interest" description="Disordered" evidence="7">
    <location>
        <begin position="1741"/>
        <end position="1920"/>
    </location>
</feature>
<keyword evidence="12" id="KW-1185">Reference proteome</keyword>
<evidence type="ECO:0000256" key="1">
    <source>
        <dbReference type="ARBA" id="ARBA00004123"/>
    </source>
</evidence>
<comment type="caution">
    <text evidence="10">The sequence shown here is derived from an EMBL/GenBank/DDBJ whole genome shotgun (WGS) entry which is preliminary data.</text>
</comment>
<feature type="compositionally biased region" description="Polar residues" evidence="7">
    <location>
        <begin position="329"/>
        <end position="338"/>
    </location>
</feature>
<comment type="subcellular location">
    <subcellularLocation>
        <location evidence="2">Cytoplasm</location>
        <location evidence="2">Cytoskeleton</location>
        <location evidence="2">Spindle</location>
    </subcellularLocation>
    <subcellularLocation>
        <location evidence="1">Nucleus</location>
    </subcellularLocation>
</comment>
<feature type="compositionally biased region" description="Basic residues" evidence="7">
    <location>
        <begin position="1641"/>
        <end position="1654"/>
    </location>
</feature>
<feature type="region of interest" description="Disordered" evidence="7">
    <location>
        <begin position="500"/>
        <end position="526"/>
    </location>
</feature>
<name>A0A7J6H7K7_CANSA</name>
<feature type="compositionally biased region" description="Basic and acidic residues" evidence="7">
    <location>
        <begin position="1741"/>
        <end position="1783"/>
    </location>
</feature>
<gene>
    <name evidence="9" type="ORF">F8388_008183</name>
    <name evidence="10" type="ORF">G4B88_016582</name>
</gene>
<evidence type="ECO:0000259" key="8">
    <source>
        <dbReference type="Pfam" id="PF03941"/>
    </source>
</evidence>
<dbReference type="EMBL" id="JAATIQ010000060">
    <property type="protein sequence ID" value="KAF4391272.1"/>
    <property type="molecule type" value="Genomic_DNA"/>
</dbReference>
<evidence type="ECO:0000313" key="9">
    <source>
        <dbReference type="EMBL" id="KAF4362299.1"/>
    </source>
</evidence>
<feature type="region of interest" description="Disordered" evidence="7">
    <location>
        <begin position="1194"/>
        <end position="1262"/>
    </location>
</feature>
<feature type="compositionally biased region" description="Basic and acidic residues" evidence="7">
    <location>
        <begin position="1233"/>
        <end position="1262"/>
    </location>
</feature>
<feature type="region of interest" description="Disordered" evidence="7">
    <location>
        <begin position="857"/>
        <end position="902"/>
    </location>
</feature>
<feature type="compositionally biased region" description="Polar residues" evidence="7">
    <location>
        <begin position="1842"/>
        <end position="1879"/>
    </location>
</feature>
<dbReference type="GO" id="GO:0005819">
    <property type="term" value="C:spindle"/>
    <property type="evidence" value="ECO:0007669"/>
    <property type="project" value="UniProtKB-SubCell"/>
</dbReference>
<feature type="region of interest" description="Disordered" evidence="7">
    <location>
        <begin position="324"/>
        <end position="377"/>
    </location>
</feature>
<feature type="compositionally biased region" description="Polar residues" evidence="7">
    <location>
        <begin position="1212"/>
        <end position="1232"/>
    </location>
</feature>
<evidence type="ECO:0000256" key="4">
    <source>
        <dbReference type="ARBA" id="ARBA00022490"/>
    </source>
</evidence>
<feature type="region of interest" description="Disordered" evidence="7">
    <location>
        <begin position="696"/>
        <end position="722"/>
    </location>
</feature>
<dbReference type="OrthoDB" id="681218at2759"/>
<dbReference type="PANTHER" id="PTHR13738:SF1">
    <property type="entry name" value="TROPONIN I"/>
    <property type="match status" value="1"/>
</dbReference>